<proteinExistence type="predicted"/>
<protein>
    <recommendedName>
        <fullName evidence="3">Pilus assembly protein</fullName>
    </recommendedName>
</protein>
<comment type="caution">
    <text evidence="1">The sequence shown here is derived from an EMBL/GenBank/DDBJ whole genome shotgun (WGS) entry which is preliminary data.</text>
</comment>
<dbReference type="EMBL" id="DWWL01000070">
    <property type="protein sequence ID" value="HJC48545.1"/>
    <property type="molecule type" value="Genomic_DNA"/>
</dbReference>
<organism evidence="1 2">
    <name type="scientific">Candidatus Lachnoclostridium pullistercoris</name>
    <dbReference type="NCBI Taxonomy" id="2838632"/>
    <lineage>
        <taxon>Bacteria</taxon>
        <taxon>Bacillati</taxon>
        <taxon>Bacillota</taxon>
        <taxon>Clostridia</taxon>
        <taxon>Lachnospirales</taxon>
        <taxon>Lachnospiraceae</taxon>
    </lineage>
</organism>
<evidence type="ECO:0008006" key="3">
    <source>
        <dbReference type="Google" id="ProtNLM"/>
    </source>
</evidence>
<dbReference type="AlphaFoldDB" id="A0A9D2PFJ0"/>
<evidence type="ECO:0000313" key="2">
    <source>
        <dbReference type="Proteomes" id="UP000823883"/>
    </source>
</evidence>
<dbReference type="Proteomes" id="UP000823883">
    <property type="component" value="Unassembled WGS sequence"/>
</dbReference>
<evidence type="ECO:0000313" key="1">
    <source>
        <dbReference type="EMBL" id="HJC48545.1"/>
    </source>
</evidence>
<sequence>MTVEAAFCFSMFLFFMVLMAAPMSIMDTRRQVQARLEAEGEKIAKYAYFSTGLADAEGVNILEGMSRSAVCLMVEKAVRAEGGIGRAEQFSAAKSRIMEDGETIDLVVDYKIRLPFPVFFLDEIPQQARCIRRAWTGKDGMGSAEGGKNGEEDEIVYVGKDGSRYHRSRTCHYLHNDLRAVSRESLDSLRNQSGSRYRPCAVCGSQASGTVYIMPSGESYHSRKDCSAISAYVRAVPLKSVKHLGACSYCSQ</sequence>
<reference evidence="1" key="2">
    <citation type="submission" date="2021-04" db="EMBL/GenBank/DDBJ databases">
        <authorList>
            <person name="Gilroy R."/>
        </authorList>
    </citation>
    <scope>NUCLEOTIDE SEQUENCE</scope>
    <source>
        <strain evidence="1">CHK183-5548</strain>
    </source>
</reference>
<reference evidence="1" key="1">
    <citation type="journal article" date="2021" name="PeerJ">
        <title>Extensive microbial diversity within the chicken gut microbiome revealed by metagenomics and culture.</title>
        <authorList>
            <person name="Gilroy R."/>
            <person name="Ravi A."/>
            <person name="Getino M."/>
            <person name="Pursley I."/>
            <person name="Horton D.L."/>
            <person name="Alikhan N.F."/>
            <person name="Baker D."/>
            <person name="Gharbi K."/>
            <person name="Hall N."/>
            <person name="Watson M."/>
            <person name="Adriaenssens E.M."/>
            <person name="Foster-Nyarko E."/>
            <person name="Jarju S."/>
            <person name="Secka A."/>
            <person name="Antonio M."/>
            <person name="Oren A."/>
            <person name="Chaudhuri R.R."/>
            <person name="La Ragione R."/>
            <person name="Hildebrand F."/>
            <person name="Pallen M.J."/>
        </authorList>
    </citation>
    <scope>NUCLEOTIDE SEQUENCE</scope>
    <source>
        <strain evidence="1">CHK183-5548</strain>
    </source>
</reference>
<gene>
    <name evidence="1" type="ORF">IAA04_10880</name>
</gene>
<name>A0A9D2PFJ0_9FIRM</name>
<accession>A0A9D2PFJ0</accession>